<dbReference type="AlphaFoldDB" id="A0A397UYF1"/>
<organism evidence="2 3">
    <name type="scientific">Gigaspora rosea</name>
    <dbReference type="NCBI Taxonomy" id="44941"/>
    <lineage>
        <taxon>Eukaryota</taxon>
        <taxon>Fungi</taxon>
        <taxon>Fungi incertae sedis</taxon>
        <taxon>Mucoromycota</taxon>
        <taxon>Glomeromycotina</taxon>
        <taxon>Glomeromycetes</taxon>
        <taxon>Diversisporales</taxon>
        <taxon>Gigasporaceae</taxon>
        <taxon>Gigaspora</taxon>
    </lineage>
</organism>
<dbReference type="Proteomes" id="UP000266673">
    <property type="component" value="Unassembled WGS sequence"/>
</dbReference>
<evidence type="ECO:0000313" key="2">
    <source>
        <dbReference type="EMBL" id="RIB13779.1"/>
    </source>
</evidence>
<comment type="caution">
    <text evidence="2">The sequence shown here is derived from an EMBL/GenBank/DDBJ whole genome shotgun (WGS) entry which is preliminary data.</text>
</comment>
<name>A0A397UYF1_9GLOM</name>
<dbReference type="EMBL" id="QKWP01000891">
    <property type="protein sequence ID" value="RIB13779.1"/>
    <property type="molecule type" value="Genomic_DNA"/>
</dbReference>
<feature type="compositionally biased region" description="Polar residues" evidence="1">
    <location>
        <begin position="38"/>
        <end position="75"/>
    </location>
</feature>
<evidence type="ECO:0000256" key="1">
    <source>
        <dbReference type="SAM" id="MobiDB-lite"/>
    </source>
</evidence>
<reference evidence="2 3" key="1">
    <citation type="submission" date="2018-06" db="EMBL/GenBank/DDBJ databases">
        <title>Comparative genomics reveals the genomic features of Rhizophagus irregularis, R. cerebriforme, R. diaphanum and Gigaspora rosea, and their symbiotic lifestyle signature.</title>
        <authorList>
            <person name="Morin E."/>
            <person name="San Clemente H."/>
            <person name="Chen E.C.H."/>
            <person name="De La Providencia I."/>
            <person name="Hainaut M."/>
            <person name="Kuo A."/>
            <person name="Kohler A."/>
            <person name="Murat C."/>
            <person name="Tang N."/>
            <person name="Roy S."/>
            <person name="Loubradou J."/>
            <person name="Henrissat B."/>
            <person name="Grigoriev I.V."/>
            <person name="Corradi N."/>
            <person name="Roux C."/>
            <person name="Martin F.M."/>
        </authorList>
    </citation>
    <scope>NUCLEOTIDE SEQUENCE [LARGE SCALE GENOMIC DNA]</scope>
    <source>
        <strain evidence="2 3">DAOM 194757</strain>
    </source>
</reference>
<keyword evidence="3" id="KW-1185">Reference proteome</keyword>
<gene>
    <name evidence="2" type="ORF">C2G38_2097517</name>
</gene>
<dbReference type="OrthoDB" id="2472289at2759"/>
<accession>A0A397UYF1</accession>
<proteinExistence type="predicted"/>
<feature type="region of interest" description="Disordered" evidence="1">
    <location>
        <begin position="33"/>
        <end position="75"/>
    </location>
</feature>
<sequence length="87" mass="10352">MTPVNRGKLSEFYQEILNPRRDDEHVSMLVREKDNRQENSNLNQVTPNQQEIPRNSSPNSYNDQGNQNSRNIYNHSTFNNCIFNNYY</sequence>
<evidence type="ECO:0000313" key="3">
    <source>
        <dbReference type="Proteomes" id="UP000266673"/>
    </source>
</evidence>
<protein>
    <submittedName>
        <fullName evidence="2">Uncharacterized protein</fullName>
    </submittedName>
</protein>